<accession>N2B9I6</accession>
<comment type="caution">
    <text evidence="5">The sequence shown here is derived from an EMBL/GenBank/DDBJ whole genome shotgun (WGS) entry which is preliminary data.</text>
</comment>
<evidence type="ECO:0000256" key="2">
    <source>
        <dbReference type="ARBA" id="ARBA00023015"/>
    </source>
</evidence>
<dbReference type="AlphaFoldDB" id="N2B9I6"/>
<evidence type="ECO:0000313" key="5">
    <source>
        <dbReference type="EMBL" id="EMZ37056.1"/>
    </source>
</evidence>
<evidence type="ECO:0000256" key="1">
    <source>
        <dbReference type="ARBA" id="ARBA00011046"/>
    </source>
</evidence>
<dbReference type="STRING" id="1235802.C823_00544"/>
<keyword evidence="6" id="KW-1185">Reference proteome</keyword>
<dbReference type="InterPro" id="IPR005650">
    <property type="entry name" value="BlaI_family"/>
</dbReference>
<evidence type="ECO:0008006" key="7">
    <source>
        <dbReference type="Google" id="ProtNLM"/>
    </source>
</evidence>
<keyword evidence="4" id="KW-0804">Transcription</keyword>
<keyword evidence="2" id="KW-0805">Transcription regulation</keyword>
<reference evidence="5 6" key="1">
    <citation type="journal article" date="2014" name="Genome Announc.">
        <title>Draft genome sequences of the altered schaedler flora, a defined bacterial community from gnotobiotic mice.</title>
        <authorList>
            <person name="Wannemuehler M.J."/>
            <person name="Overstreet A.M."/>
            <person name="Ward D.V."/>
            <person name="Phillips G.J."/>
        </authorList>
    </citation>
    <scope>NUCLEOTIDE SEQUENCE [LARGE SCALE GENOMIC DNA]</scope>
    <source>
        <strain evidence="5 6">ASF492</strain>
    </source>
</reference>
<gene>
    <name evidence="5" type="ORF">C823_00544</name>
</gene>
<dbReference type="Proteomes" id="UP000012589">
    <property type="component" value="Unassembled WGS sequence"/>
</dbReference>
<dbReference type="GO" id="GO:0003677">
    <property type="term" value="F:DNA binding"/>
    <property type="evidence" value="ECO:0007669"/>
    <property type="project" value="UniProtKB-KW"/>
</dbReference>
<dbReference type="InterPro" id="IPR036390">
    <property type="entry name" value="WH_DNA-bd_sf"/>
</dbReference>
<dbReference type="PATRIC" id="fig|1235802.3.peg.569"/>
<dbReference type="InterPro" id="IPR036388">
    <property type="entry name" value="WH-like_DNA-bd_sf"/>
</dbReference>
<dbReference type="PIRSF" id="PIRSF019455">
    <property type="entry name" value="CopR_AtkY"/>
    <property type="match status" value="1"/>
</dbReference>
<dbReference type="HOGENOM" id="CLU_119090_2_1_9"/>
<dbReference type="Gene3D" id="1.10.4040.10">
    <property type="entry name" value="Penicillinase repressor domain"/>
    <property type="match status" value="1"/>
</dbReference>
<name>N2B9I6_9FIRM</name>
<protein>
    <recommendedName>
        <fullName evidence="7">BlaI/MecI/CopY family transcriptional regulator</fullName>
    </recommendedName>
</protein>
<keyword evidence="3" id="KW-0238">DNA-binding</keyword>
<dbReference type="SUPFAM" id="SSF46785">
    <property type="entry name" value="Winged helix' DNA-binding domain"/>
    <property type="match status" value="1"/>
</dbReference>
<evidence type="ECO:0000313" key="6">
    <source>
        <dbReference type="Proteomes" id="UP000012589"/>
    </source>
</evidence>
<evidence type="ECO:0000256" key="3">
    <source>
        <dbReference type="ARBA" id="ARBA00023125"/>
    </source>
</evidence>
<dbReference type="EMBL" id="AQFT01000015">
    <property type="protein sequence ID" value="EMZ37056.1"/>
    <property type="molecule type" value="Genomic_DNA"/>
</dbReference>
<dbReference type="Gene3D" id="1.10.10.10">
    <property type="entry name" value="Winged helix-like DNA-binding domain superfamily/Winged helix DNA-binding domain"/>
    <property type="match status" value="1"/>
</dbReference>
<dbReference type="OrthoDB" id="1779680at2"/>
<comment type="similarity">
    <text evidence="1">Belongs to the BlaI transcriptional regulatory family.</text>
</comment>
<dbReference type="GO" id="GO:0045892">
    <property type="term" value="P:negative regulation of DNA-templated transcription"/>
    <property type="evidence" value="ECO:0007669"/>
    <property type="project" value="InterPro"/>
</dbReference>
<organism evidence="5 6">
    <name type="scientific">Eubacterium plexicaudatum ASF492</name>
    <dbReference type="NCBI Taxonomy" id="1235802"/>
    <lineage>
        <taxon>Bacteria</taxon>
        <taxon>Bacillati</taxon>
        <taxon>Bacillota</taxon>
        <taxon>Clostridia</taxon>
        <taxon>Eubacteriales</taxon>
        <taxon>Eubacteriaceae</taxon>
        <taxon>Eubacterium</taxon>
    </lineage>
</organism>
<proteinExistence type="inferred from homology"/>
<dbReference type="Pfam" id="PF03965">
    <property type="entry name" value="Penicillinase_R"/>
    <property type="match status" value="1"/>
</dbReference>
<sequence>MAKEEITPSEWQIMEVLWACKEPLTSSEVYKRMQGSVDMSKRMVRVLMNRLNQKDILGYSVDAHDARVYHYYVQKPREECVKEKSRKFVDRYFSGNGTNAMAALLQSFVLTDEQIGELENILKRSRDRRVESADKDGETHA</sequence>
<evidence type="ECO:0000256" key="4">
    <source>
        <dbReference type="ARBA" id="ARBA00023163"/>
    </source>
</evidence>
<dbReference type="eggNOG" id="COG3682">
    <property type="taxonomic scope" value="Bacteria"/>
</dbReference>